<organism evidence="2 3">
    <name type="scientific">Nocardiopsis dassonvillei (strain ATCC 23218 / DSM 43111 / CIP 107115 / JCM 7437 / KCTC 9190 / NBRC 14626 / NCTC 10488 / NRRL B-5397 / IMRU 509)</name>
    <name type="common">Actinomadura dassonvillei</name>
    <dbReference type="NCBI Taxonomy" id="446468"/>
    <lineage>
        <taxon>Bacteria</taxon>
        <taxon>Bacillati</taxon>
        <taxon>Actinomycetota</taxon>
        <taxon>Actinomycetes</taxon>
        <taxon>Streptosporangiales</taxon>
        <taxon>Nocardiopsidaceae</taxon>
        <taxon>Nocardiopsis</taxon>
    </lineage>
</organism>
<dbReference type="AlphaFoldDB" id="D7B897"/>
<dbReference type="GeneID" id="91487939"/>
<gene>
    <name evidence="2" type="ordered locus">Ndas_5024</name>
</gene>
<dbReference type="Pfam" id="PF03992">
    <property type="entry name" value="ABM"/>
    <property type="match status" value="1"/>
</dbReference>
<reference evidence="2 3" key="1">
    <citation type="journal article" date="2010" name="Stand. Genomic Sci.">
        <title>Complete genome sequence of Nocardiopsis dassonvillei type strain (IMRU 509).</title>
        <authorList>
            <person name="Sun H."/>
            <person name="Lapidus A."/>
            <person name="Nolan M."/>
            <person name="Lucas S."/>
            <person name="Del Rio T.G."/>
            <person name="Tice H."/>
            <person name="Cheng J.F."/>
            <person name="Tapia R."/>
            <person name="Han C."/>
            <person name="Goodwin L."/>
            <person name="Pitluck S."/>
            <person name="Pagani I."/>
            <person name="Ivanova N."/>
            <person name="Mavromatis K."/>
            <person name="Mikhailova N."/>
            <person name="Pati A."/>
            <person name="Chen A."/>
            <person name="Palaniappan K."/>
            <person name="Land M."/>
            <person name="Hauser L."/>
            <person name="Chang Y.J."/>
            <person name="Jeffries C.D."/>
            <person name="Djao O.D."/>
            <person name="Rohde M."/>
            <person name="Sikorski J."/>
            <person name="Goker M."/>
            <person name="Woyke T."/>
            <person name="Bristow J."/>
            <person name="Eisen J.A."/>
            <person name="Markowitz V."/>
            <person name="Hugenholtz P."/>
            <person name="Kyrpides N.C."/>
            <person name="Klenk H.P."/>
        </authorList>
    </citation>
    <scope>NUCLEOTIDE SEQUENCE [LARGE SCALE GENOMIC DNA]</scope>
    <source>
        <strain evidence="3">ATCC 23218 / DSM 43111 / CIP 107115 / JCM 7437 / KCTC 9190 / NBRC 14626 / NCTC 10488 / NRRL B-5397 / IMRU 509</strain>
        <plasmid evidence="3">Chromosome 2</plasmid>
    </source>
</reference>
<keyword evidence="2" id="KW-0560">Oxidoreductase</keyword>
<geneLocation type="plasmid" evidence="3">
    <name>pNDAS01</name>
</geneLocation>
<feature type="domain" description="ABM" evidence="1">
    <location>
        <begin position="13"/>
        <end position="103"/>
    </location>
</feature>
<dbReference type="SUPFAM" id="SSF54909">
    <property type="entry name" value="Dimeric alpha+beta barrel"/>
    <property type="match status" value="1"/>
</dbReference>
<keyword evidence="2" id="KW-0503">Monooxygenase</keyword>
<dbReference type="KEGG" id="nda:Ndas_5024"/>
<dbReference type="Gene3D" id="3.30.70.100">
    <property type="match status" value="1"/>
</dbReference>
<evidence type="ECO:0000313" key="3">
    <source>
        <dbReference type="Proteomes" id="UP000002219"/>
    </source>
</evidence>
<dbReference type="InterPro" id="IPR011008">
    <property type="entry name" value="Dimeric_a/b-barrel"/>
</dbReference>
<dbReference type="InterPro" id="IPR007138">
    <property type="entry name" value="ABM_dom"/>
</dbReference>
<dbReference type="HOGENOM" id="CLU_127577_4_1_11"/>
<sequence length="108" mass="11518">MSETVIRANDGLAVLVNVFEVEKEKQQQLVDVLNEGTEKVMKNRPGFVSVNILASLDGTKVINLAQWNSPADIQATMADPEAQAYGKKAAALATPAPGVYSVVSTHHA</sequence>
<evidence type="ECO:0000313" key="2">
    <source>
        <dbReference type="EMBL" id="ADH70405.1"/>
    </source>
</evidence>
<dbReference type="GO" id="GO:0004497">
    <property type="term" value="F:monooxygenase activity"/>
    <property type="evidence" value="ECO:0007669"/>
    <property type="project" value="UniProtKB-KW"/>
</dbReference>
<keyword evidence="3" id="KW-1185">Reference proteome</keyword>
<dbReference type="Proteomes" id="UP000002219">
    <property type="component" value="Chromosome 2"/>
</dbReference>
<proteinExistence type="predicted"/>
<dbReference type="eggNOG" id="COG1359">
    <property type="taxonomic scope" value="Bacteria"/>
</dbReference>
<dbReference type="PROSITE" id="PS51725">
    <property type="entry name" value="ABM"/>
    <property type="match status" value="1"/>
</dbReference>
<accession>D7B897</accession>
<name>D7B897_NOCDD</name>
<dbReference type="EMBL" id="CP002041">
    <property type="protein sequence ID" value="ADH70405.1"/>
    <property type="molecule type" value="Genomic_DNA"/>
</dbReference>
<evidence type="ECO:0000259" key="1">
    <source>
        <dbReference type="PROSITE" id="PS51725"/>
    </source>
</evidence>
<dbReference type="STRING" id="446468.Ndas_5024"/>
<protein>
    <submittedName>
        <fullName evidence="2">Antibiotic biosynthesis monooxygenase</fullName>
    </submittedName>
</protein>
<dbReference type="OrthoDB" id="1493813at2"/>
<dbReference type="RefSeq" id="WP_013156012.1">
    <property type="nucleotide sequence ID" value="NC_014211.1"/>
</dbReference>